<protein>
    <recommendedName>
        <fullName evidence="3">Phospholipid/glycerol acyltransferase domain-containing protein</fullName>
    </recommendedName>
</protein>
<name>A0A2G9YAW0_9BACT</name>
<comment type="caution">
    <text evidence="4">The sequence shown here is derived from an EMBL/GenBank/DDBJ whole genome shotgun (WGS) entry which is preliminary data.</text>
</comment>
<organism evidence="4 5">
    <name type="scientific">bacterium (Candidatus Ratteibacteria) CG23_combo_of_CG06-09_8_20_14_all_48_7</name>
    <dbReference type="NCBI Taxonomy" id="2014292"/>
    <lineage>
        <taxon>Bacteria</taxon>
        <taxon>Candidatus Ratteibacteria</taxon>
    </lineage>
</organism>
<dbReference type="SUPFAM" id="SSF69593">
    <property type="entry name" value="Glycerol-3-phosphate (1)-acyltransferase"/>
    <property type="match status" value="1"/>
</dbReference>
<reference evidence="4 5" key="1">
    <citation type="submission" date="2017-09" db="EMBL/GenBank/DDBJ databases">
        <title>Depth-based differentiation of microbial function through sediment-hosted aquifers and enrichment of novel symbionts in the deep terrestrial subsurface.</title>
        <authorList>
            <person name="Probst A.J."/>
            <person name="Ladd B."/>
            <person name="Jarett J.K."/>
            <person name="Geller-Mcgrath D.E."/>
            <person name="Sieber C.M."/>
            <person name="Emerson J.B."/>
            <person name="Anantharaman K."/>
            <person name="Thomas B.C."/>
            <person name="Malmstrom R."/>
            <person name="Stieglmeier M."/>
            <person name="Klingl A."/>
            <person name="Woyke T."/>
            <person name="Ryan C.M."/>
            <person name="Banfield J.F."/>
        </authorList>
    </citation>
    <scope>NUCLEOTIDE SEQUENCE [LARGE SCALE GENOMIC DNA]</scope>
    <source>
        <strain evidence="4">CG23_combo_of_CG06-09_8_20_14_all_48_7</strain>
    </source>
</reference>
<dbReference type="AlphaFoldDB" id="A0A2G9YAW0"/>
<evidence type="ECO:0000259" key="3">
    <source>
        <dbReference type="Pfam" id="PF01553"/>
    </source>
</evidence>
<dbReference type="PANTHER" id="PTHR10434">
    <property type="entry name" value="1-ACYL-SN-GLYCEROL-3-PHOSPHATE ACYLTRANSFERASE"/>
    <property type="match status" value="1"/>
</dbReference>
<dbReference type="InterPro" id="IPR002123">
    <property type="entry name" value="Plipid/glycerol_acylTrfase"/>
</dbReference>
<evidence type="ECO:0000256" key="2">
    <source>
        <dbReference type="ARBA" id="ARBA00023315"/>
    </source>
</evidence>
<evidence type="ECO:0000256" key="1">
    <source>
        <dbReference type="ARBA" id="ARBA00022679"/>
    </source>
</evidence>
<evidence type="ECO:0000313" key="4">
    <source>
        <dbReference type="EMBL" id="PIP16369.1"/>
    </source>
</evidence>
<evidence type="ECO:0000313" key="5">
    <source>
        <dbReference type="Proteomes" id="UP000230392"/>
    </source>
</evidence>
<keyword evidence="2" id="KW-0012">Acyltransferase</keyword>
<dbReference type="Proteomes" id="UP000230392">
    <property type="component" value="Unassembled WGS sequence"/>
</dbReference>
<dbReference type="Pfam" id="PF01553">
    <property type="entry name" value="Acyltransferase"/>
    <property type="match status" value="1"/>
</dbReference>
<dbReference type="EMBL" id="PCRF01000128">
    <property type="protein sequence ID" value="PIP16369.1"/>
    <property type="molecule type" value="Genomic_DNA"/>
</dbReference>
<dbReference type="GO" id="GO:0006654">
    <property type="term" value="P:phosphatidic acid biosynthetic process"/>
    <property type="evidence" value="ECO:0007669"/>
    <property type="project" value="TreeGrafter"/>
</dbReference>
<dbReference type="CDD" id="cd07989">
    <property type="entry name" value="LPLAT_AGPAT-like"/>
    <property type="match status" value="1"/>
</dbReference>
<sequence>MSKTILYRRALPRFLLNNLWVIPVRQETPFGLKSVLRLLKKGLPLVIFPEGTRNTTKRFLLPGNPGVALLAAGSKVPVVPAFIRGAEKALPFRARMFRPGNIEIRYGKPFHFCGDYQSFTEMVMNAIGELGVAP</sequence>
<gene>
    <name evidence="4" type="ORF">COX46_02660</name>
</gene>
<accession>A0A2G9YAW0</accession>
<proteinExistence type="predicted"/>
<dbReference type="PANTHER" id="PTHR10434:SF40">
    <property type="entry name" value="1-ACYL-SN-GLYCEROL-3-PHOSPHATE ACYLTRANSFERASE"/>
    <property type="match status" value="1"/>
</dbReference>
<dbReference type="GO" id="GO:0003841">
    <property type="term" value="F:1-acylglycerol-3-phosphate O-acyltransferase activity"/>
    <property type="evidence" value="ECO:0007669"/>
    <property type="project" value="TreeGrafter"/>
</dbReference>
<keyword evidence="1" id="KW-0808">Transferase</keyword>
<feature type="domain" description="Phospholipid/glycerol acyltransferase" evidence="3">
    <location>
        <begin position="14"/>
        <end position="83"/>
    </location>
</feature>